<dbReference type="OrthoDB" id="5517693at2"/>
<keyword evidence="2" id="KW-1185">Reference proteome</keyword>
<accession>A0A4Y9FZR7</accession>
<sequence length="206" mass="21808">MFLLARRSGHAFGLLVAEEARQNGWLPRLERAVGKGAAVAVRPGVYLSARRWRTLSRTDRTLARIYAVSLTQPDLVFAAHSAAALYRLPLPEDDLEDVHVLEAPEGVAGLVAHPDSAAGEVVTVFGLPATSPVQTVLDMAVLLDYDDALALLRAAIHLPSALHDEPALCTKAELLEAAEAEAARTGDGAIVELARAIGPERLSAAA</sequence>
<dbReference type="EMBL" id="SPQB01000005">
    <property type="protein sequence ID" value="TFU33767.1"/>
    <property type="molecule type" value="Genomic_DNA"/>
</dbReference>
<dbReference type="RefSeq" id="WP_135113299.1">
    <property type="nucleotide sequence ID" value="NZ_JADGLL010000005.1"/>
</dbReference>
<evidence type="ECO:0000313" key="1">
    <source>
        <dbReference type="EMBL" id="TFU33767.1"/>
    </source>
</evidence>
<gene>
    <name evidence="1" type="ORF">E4U02_03620</name>
</gene>
<organism evidence="1 2">
    <name type="scientific">Microbacterium paludicola</name>
    <dbReference type="NCBI Taxonomy" id="300019"/>
    <lineage>
        <taxon>Bacteria</taxon>
        <taxon>Bacillati</taxon>
        <taxon>Actinomycetota</taxon>
        <taxon>Actinomycetes</taxon>
        <taxon>Micrococcales</taxon>
        <taxon>Microbacteriaceae</taxon>
        <taxon>Microbacterium</taxon>
    </lineage>
</organism>
<dbReference type="Proteomes" id="UP000298358">
    <property type="component" value="Unassembled WGS sequence"/>
</dbReference>
<reference evidence="1 2" key="1">
    <citation type="submission" date="2019-03" db="EMBL/GenBank/DDBJ databases">
        <title>Diversity of the mouse oral microbiome.</title>
        <authorList>
            <person name="Joseph S."/>
            <person name="Aduse-Opoku J."/>
            <person name="Curtis M."/>
            <person name="Wade W."/>
            <person name="Hashim A."/>
        </authorList>
    </citation>
    <scope>NUCLEOTIDE SEQUENCE [LARGE SCALE GENOMIC DNA]</scope>
    <source>
        <strain evidence="1 2">P1012</strain>
    </source>
</reference>
<proteinExistence type="predicted"/>
<comment type="caution">
    <text evidence="1">The sequence shown here is derived from an EMBL/GenBank/DDBJ whole genome shotgun (WGS) entry which is preliminary data.</text>
</comment>
<dbReference type="AlphaFoldDB" id="A0A4Y9FZR7"/>
<name>A0A4Y9FZR7_9MICO</name>
<evidence type="ECO:0000313" key="2">
    <source>
        <dbReference type="Proteomes" id="UP000298358"/>
    </source>
</evidence>
<protein>
    <recommendedName>
        <fullName evidence="3">AbiEi antitoxin C-terminal domain-containing protein</fullName>
    </recommendedName>
</protein>
<evidence type="ECO:0008006" key="3">
    <source>
        <dbReference type="Google" id="ProtNLM"/>
    </source>
</evidence>